<dbReference type="RefSeq" id="WP_102072383.1">
    <property type="nucleotide sequence ID" value="NZ_PDNW01000001.1"/>
</dbReference>
<keyword evidence="6" id="KW-0547">Nucleotide-binding</keyword>
<evidence type="ECO:0000256" key="8">
    <source>
        <dbReference type="ARBA" id="ARBA00022927"/>
    </source>
</evidence>
<protein>
    <recommendedName>
        <fullName evidence="3 13">Flagellar biosynthesis protein FlhF</fullName>
    </recommendedName>
</protein>
<dbReference type="OrthoDB" id="9778554at2"/>
<dbReference type="FunFam" id="3.40.50.300:FF:000695">
    <property type="entry name" value="Flagellar biosynthesis regulator FlhF"/>
    <property type="match status" value="1"/>
</dbReference>
<dbReference type="GO" id="GO:0015031">
    <property type="term" value="P:protein transport"/>
    <property type="evidence" value="ECO:0007669"/>
    <property type="project" value="UniProtKB-KW"/>
</dbReference>
<keyword evidence="7" id="KW-1005">Bacterial flagellum biogenesis</keyword>
<dbReference type="CDD" id="cd17873">
    <property type="entry name" value="FlhF"/>
    <property type="match status" value="1"/>
</dbReference>
<keyword evidence="17" id="KW-0969">Cilium</keyword>
<dbReference type="GO" id="GO:0005886">
    <property type="term" value="C:plasma membrane"/>
    <property type="evidence" value="ECO:0007669"/>
    <property type="project" value="UniProtKB-SubCell"/>
</dbReference>
<dbReference type="InterPro" id="IPR047040">
    <property type="entry name" value="FlhF__GTPase_dom"/>
</dbReference>
<keyword evidence="11" id="KW-1006">Bacterial flagellum protein export</keyword>
<comment type="caution">
    <text evidence="17">The sequence shown here is derived from an EMBL/GenBank/DDBJ whole genome shotgun (WGS) entry which is preliminary data.</text>
</comment>
<feature type="domain" description="AAA+ ATPase" evidence="15">
    <location>
        <begin position="189"/>
        <end position="348"/>
    </location>
</feature>
<dbReference type="PANTHER" id="PTHR43134:SF3">
    <property type="entry name" value="FLAGELLAR BIOSYNTHESIS PROTEIN FLHF"/>
    <property type="match status" value="1"/>
</dbReference>
<accession>A0A2N4UA59</accession>
<sequence>MNISRFFGSTNREALRQVRMALGPDALIVSNRRINGGVEILASDATSVPVATEEPAGISSFSGAPSPAPGGQRPPSALPRMPQAGLEPEPGPGPVPESEVDVMDAIGAMRGALETRIDELVWGNQLRRAPQAVSLFQTLLGYGFSTALLRAMLKRLPEQLTAKAALQWARNELVTHLPVLSGEDKLWTPGLALALVGPTGVGKTTTIAKLAARCLKRVGPDGLVLLTTDTYRIGAHEQLKIYGQIMRVPVHVVQDVVELRKAMQGIRPDQTILIDNVGISQRDRYIAEQASMLAGAGRQVSRLLVLNASSHGDTLDEVARTYSNDGGTPLRGCIISKVDEASQLGAALDTAIRYRLPIHYISTGQKVPENLAFPSAMELVDQALVHNQLSRALYAPTEADFAALMSLAKPPADNARSADVESRRKRLLPGLLSMAIEPGSSMSMEDLDAACAYIDEATAPVEAYSLWRSYTASKPDTVTLAGHIEHGLRIAQGVAAENSYKHLLALHDQVTIKSSSGSRGSLRASLLYAEDGMPLTSPVQQLSLADGWQSSCGDSTQQAPTTAVALLRQIQWLGEHSQALPIVHLFEGGTQALWRNVSSLDVSWLTQCPGATRVEFDSCATTVGALAKTLSFRPVATPAYSAAITEVASRPAGDVVLWVASETVEVVARQQDSLLLQVVCVRIVNRADGSTIKTLYGLSNMFASTASSDTLAAWLVMRAEAKAGMRYVARAWQLLEQRHDAESLPKKAMLAVQLGMAASQYKQDPGAALARKVGGTVTGKPGLPSLTAMPAMLKLFALKEMVAV</sequence>
<dbReference type="Gene3D" id="3.40.50.300">
    <property type="entry name" value="P-loop containing nucleotide triphosphate hydrolases"/>
    <property type="match status" value="1"/>
</dbReference>
<feature type="region of interest" description="Disordered" evidence="14">
    <location>
        <begin position="52"/>
        <end position="98"/>
    </location>
</feature>
<evidence type="ECO:0000259" key="16">
    <source>
        <dbReference type="SMART" id="SM00962"/>
    </source>
</evidence>
<evidence type="ECO:0000256" key="10">
    <source>
        <dbReference type="ARBA" id="ARBA00023136"/>
    </source>
</evidence>
<dbReference type="NCBIfam" id="TIGR03499">
    <property type="entry name" value="FlhF"/>
    <property type="match status" value="1"/>
</dbReference>
<dbReference type="InterPro" id="IPR000897">
    <property type="entry name" value="SRP54_GTPase_dom"/>
</dbReference>
<keyword evidence="8" id="KW-0653">Protein transport</keyword>
<evidence type="ECO:0000259" key="15">
    <source>
        <dbReference type="SMART" id="SM00382"/>
    </source>
</evidence>
<dbReference type="SMART" id="SM00962">
    <property type="entry name" value="SRP54"/>
    <property type="match status" value="1"/>
</dbReference>
<dbReference type="Proteomes" id="UP000234190">
    <property type="component" value="Unassembled WGS sequence"/>
</dbReference>
<reference evidence="17 18" key="1">
    <citation type="submission" date="2017-10" db="EMBL/GenBank/DDBJ databases">
        <title>Two draft genome sequences of Pusillimonas sp. strains isolated from a nitrate- and radionuclide-contaminated groundwater in Russia.</title>
        <authorList>
            <person name="Grouzdev D.S."/>
            <person name="Tourova T.P."/>
            <person name="Goeva M.A."/>
            <person name="Babich T.L."/>
            <person name="Sokolova D.S."/>
            <person name="Abdullin R."/>
            <person name="Poltaraus A.B."/>
            <person name="Toshchakov S.V."/>
            <person name="Nazina T.N."/>
        </authorList>
    </citation>
    <scope>NUCLEOTIDE SEQUENCE [LARGE SCALE GENOMIC DNA]</scope>
    <source>
        <strain evidence="17 18">JR1/69-3-13</strain>
    </source>
</reference>
<evidence type="ECO:0000256" key="2">
    <source>
        <dbReference type="ARBA" id="ARBA00008531"/>
    </source>
</evidence>
<evidence type="ECO:0000256" key="1">
    <source>
        <dbReference type="ARBA" id="ARBA00004413"/>
    </source>
</evidence>
<keyword evidence="5" id="KW-1003">Cell membrane</keyword>
<keyword evidence="10" id="KW-0472">Membrane</keyword>
<dbReference type="GO" id="GO:0003924">
    <property type="term" value="F:GTPase activity"/>
    <property type="evidence" value="ECO:0007669"/>
    <property type="project" value="UniProtKB-UniRule"/>
</dbReference>
<gene>
    <name evidence="17" type="primary">flhF</name>
    <name evidence="17" type="ORF">CR159_02465</name>
</gene>
<keyword evidence="17" id="KW-0966">Cell projection</keyword>
<dbReference type="GO" id="GO:0044781">
    <property type="term" value="P:bacterial-type flagellum organization"/>
    <property type="evidence" value="ECO:0007669"/>
    <property type="project" value="UniProtKB-UniRule"/>
</dbReference>
<evidence type="ECO:0000256" key="11">
    <source>
        <dbReference type="ARBA" id="ARBA00023225"/>
    </source>
</evidence>
<keyword evidence="18" id="KW-1185">Reference proteome</keyword>
<dbReference type="SUPFAM" id="SSF52540">
    <property type="entry name" value="P-loop containing nucleoside triphosphate hydrolases"/>
    <property type="match status" value="1"/>
</dbReference>
<dbReference type="GO" id="GO:0006614">
    <property type="term" value="P:SRP-dependent cotranslational protein targeting to membrane"/>
    <property type="evidence" value="ECO:0007669"/>
    <property type="project" value="UniProtKB-UniRule"/>
</dbReference>
<comment type="similarity">
    <text evidence="2">Belongs to the GTP-binding SRP family.</text>
</comment>
<dbReference type="InterPro" id="IPR003593">
    <property type="entry name" value="AAA+_ATPase"/>
</dbReference>
<organism evidence="17 18">
    <name type="scientific">Pollutimonas subterranea</name>
    <dbReference type="NCBI Taxonomy" id="2045210"/>
    <lineage>
        <taxon>Bacteria</taxon>
        <taxon>Pseudomonadati</taxon>
        <taxon>Pseudomonadota</taxon>
        <taxon>Betaproteobacteria</taxon>
        <taxon>Burkholderiales</taxon>
        <taxon>Alcaligenaceae</taxon>
        <taxon>Pollutimonas</taxon>
    </lineage>
</organism>
<dbReference type="InterPro" id="IPR027417">
    <property type="entry name" value="P-loop_NTPase"/>
</dbReference>
<keyword evidence="9" id="KW-0342">GTP-binding</keyword>
<evidence type="ECO:0000256" key="4">
    <source>
        <dbReference type="ARBA" id="ARBA00022448"/>
    </source>
</evidence>
<dbReference type="Pfam" id="PF00448">
    <property type="entry name" value="SRP54"/>
    <property type="match status" value="1"/>
</dbReference>
<feature type="compositionally biased region" description="Low complexity" evidence="14">
    <location>
        <begin position="55"/>
        <end position="75"/>
    </location>
</feature>
<dbReference type="SMART" id="SM00382">
    <property type="entry name" value="AAA"/>
    <property type="match status" value="1"/>
</dbReference>
<evidence type="ECO:0000256" key="14">
    <source>
        <dbReference type="SAM" id="MobiDB-lite"/>
    </source>
</evidence>
<name>A0A2N4UA59_9BURK</name>
<evidence type="ECO:0000313" key="17">
    <source>
        <dbReference type="EMBL" id="PLC51897.1"/>
    </source>
</evidence>
<keyword evidence="4" id="KW-0813">Transport</keyword>
<evidence type="ECO:0000256" key="6">
    <source>
        <dbReference type="ARBA" id="ARBA00022741"/>
    </source>
</evidence>
<dbReference type="InterPro" id="IPR020006">
    <property type="entry name" value="FlhF"/>
</dbReference>
<evidence type="ECO:0000256" key="13">
    <source>
        <dbReference type="NCBIfam" id="TIGR03499"/>
    </source>
</evidence>
<evidence type="ECO:0000256" key="7">
    <source>
        <dbReference type="ARBA" id="ARBA00022795"/>
    </source>
</evidence>
<dbReference type="GO" id="GO:0005047">
    <property type="term" value="F:signal recognition particle binding"/>
    <property type="evidence" value="ECO:0007669"/>
    <property type="project" value="TreeGrafter"/>
</dbReference>
<proteinExistence type="inferred from homology"/>
<comment type="function">
    <text evidence="12">Necessary for flagellar biosynthesis. May be involved in translocation of the flagellum.</text>
</comment>
<feature type="domain" description="SRP54-type proteins GTP-binding" evidence="16">
    <location>
        <begin position="190"/>
        <end position="385"/>
    </location>
</feature>
<comment type="subcellular location">
    <subcellularLocation>
        <location evidence="1">Cell membrane</location>
        <topology evidence="1">Peripheral membrane protein</topology>
        <orientation evidence="1">Cytoplasmic side</orientation>
    </subcellularLocation>
</comment>
<dbReference type="PANTHER" id="PTHR43134">
    <property type="entry name" value="SIGNAL RECOGNITION PARTICLE RECEPTOR SUBUNIT ALPHA"/>
    <property type="match status" value="1"/>
</dbReference>
<dbReference type="EMBL" id="PDNW01000001">
    <property type="protein sequence ID" value="PLC51897.1"/>
    <property type="molecule type" value="Genomic_DNA"/>
</dbReference>
<evidence type="ECO:0000256" key="3">
    <source>
        <dbReference type="ARBA" id="ARBA00014919"/>
    </source>
</evidence>
<evidence type="ECO:0000256" key="9">
    <source>
        <dbReference type="ARBA" id="ARBA00023134"/>
    </source>
</evidence>
<evidence type="ECO:0000256" key="12">
    <source>
        <dbReference type="ARBA" id="ARBA00025337"/>
    </source>
</evidence>
<dbReference type="Gene3D" id="1.20.120.1380">
    <property type="entry name" value="Flagellar FlhF biosynthesis protein, N domain"/>
    <property type="match status" value="1"/>
</dbReference>
<evidence type="ECO:0000313" key="18">
    <source>
        <dbReference type="Proteomes" id="UP000234190"/>
    </source>
</evidence>
<dbReference type="AlphaFoldDB" id="A0A2N4UA59"/>
<evidence type="ECO:0000256" key="5">
    <source>
        <dbReference type="ARBA" id="ARBA00022475"/>
    </source>
</evidence>
<dbReference type="GO" id="GO:0005525">
    <property type="term" value="F:GTP binding"/>
    <property type="evidence" value="ECO:0007669"/>
    <property type="project" value="UniProtKB-UniRule"/>
</dbReference>
<keyword evidence="17" id="KW-0282">Flagellum</keyword>